<dbReference type="InterPro" id="IPR027417">
    <property type="entry name" value="P-loop_NTPase"/>
</dbReference>
<accession>A0AAV8H9M9</accession>
<keyword evidence="3" id="KW-1185">Reference proteome</keyword>
<gene>
    <name evidence="2" type="ORF">LUZ62_024053</name>
</gene>
<comment type="caution">
    <text evidence="2">The sequence shown here is derived from an EMBL/GenBank/DDBJ whole genome shotgun (WGS) entry which is preliminary data.</text>
</comment>
<protein>
    <submittedName>
        <fullName evidence="2">COBW domain-containing protein 1</fullName>
    </submittedName>
</protein>
<proteinExistence type="predicted"/>
<dbReference type="EMBL" id="JAMFTS010000001">
    <property type="protein sequence ID" value="KAJ4811487.1"/>
    <property type="molecule type" value="Genomic_DNA"/>
</dbReference>
<dbReference type="PANTHER" id="PTHR13748:SF40">
    <property type="entry name" value="OS04G0599700 PROTEIN"/>
    <property type="match status" value="1"/>
</dbReference>
<dbReference type="InterPro" id="IPR051316">
    <property type="entry name" value="Zinc-reg_GTPase_activator"/>
</dbReference>
<dbReference type="Proteomes" id="UP001140206">
    <property type="component" value="Chromosome 1"/>
</dbReference>
<dbReference type="AlphaFoldDB" id="A0AAV8H9M9"/>
<dbReference type="Gene3D" id="3.40.50.300">
    <property type="entry name" value="P-loop containing nucleotide triphosphate hydrolases"/>
    <property type="match status" value="1"/>
</dbReference>
<sequence>MVMVSSSSPSSDTTEAASSALPLDTRVPATVITGFLGSGKAILFNHILTPQQHGMRIVVNENEVIVSHLVTGNMYLLASVHGIHIGLTKLSPIIKTYCLGVLFSQYVKIDGVVTFVDWKHVMRHLNEVKRRCVVNEAVEQVAYAEYHFKQGFLFCAINVFFNSIVKRMVAVEIFCVHTKHFDLLSSSTVVRLIW</sequence>
<dbReference type="GO" id="GO:0005737">
    <property type="term" value="C:cytoplasm"/>
    <property type="evidence" value="ECO:0007669"/>
    <property type="project" value="TreeGrafter"/>
</dbReference>
<organism evidence="2 3">
    <name type="scientific">Rhynchospora pubera</name>
    <dbReference type="NCBI Taxonomy" id="906938"/>
    <lineage>
        <taxon>Eukaryota</taxon>
        <taxon>Viridiplantae</taxon>
        <taxon>Streptophyta</taxon>
        <taxon>Embryophyta</taxon>
        <taxon>Tracheophyta</taxon>
        <taxon>Spermatophyta</taxon>
        <taxon>Magnoliopsida</taxon>
        <taxon>Liliopsida</taxon>
        <taxon>Poales</taxon>
        <taxon>Cyperaceae</taxon>
        <taxon>Cyperoideae</taxon>
        <taxon>Rhynchosporeae</taxon>
        <taxon>Rhynchospora</taxon>
    </lineage>
</organism>
<reference evidence="2" key="1">
    <citation type="submission" date="2022-08" db="EMBL/GenBank/DDBJ databases">
        <authorList>
            <person name="Marques A."/>
        </authorList>
    </citation>
    <scope>NUCLEOTIDE SEQUENCE</scope>
    <source>
        <strain evidence="2">RhyPub2mFocal</strain>
        <tissue evidence="2">Leaves</tissue>
    </source>
</reference>
<evidence type="ECO:0000313" key="2">
    <source>
        <dbReference type="EMBL" id="KAJ4811487.1"/>
    </source>
</evidence>
<name>A0AAV8H9M9_9POAL</name>
<dbReference type="Pfam" id="PF02492">
    <property type="entry name" value="cobW"/>
    <property type="match status" value="1"/>
</dbReference>
<evidence type="ECO:0000259" key="1">
    <source>
        <dbReference type="Pfam" id="PF02492"/>
    </source>
</evidence>
<evidence type="ECO:0000313" key="3">
    <source>
        <dbReference type="Proteomes" id="UP001140206"/>
    </source>
</evidence>
<dbReference type="PANTHER" id="PTHR13748">
    <property type="entry name" value="COBW-RELATED"/>
    <property type="match status" value="1"/>
</dbReference>
<dbReference type="SUPFAM" id="SSF52540">
    <property type="entry name" value="P-loop containing nucleoside triphosphate hydrolases"/>
    <property type="match status" value="1"/>
</dbReference>
<feature type="domain" description="CobW/HypB/UreG nucleotide-binding" evidence="1">
    <location>
        <begin position="28"/>
        <end position="65"/>
    </location>
</feature>
<dbReference type="InterPro" id="IPR003495">
    <property type="entry name" value="CobW/HypB/UreG_nucleotide-bd"/>
</dbReference>